<dbReference type="Proteomes" id="UP001055439">
    <property type="component" value="Chromosome 3"/>
</dbReference>
<feature type="region of interest" description="Disordered" evidence="1">
    <location>
        <begin position="1"/>
        <end position="28"/>
    </location>
</feature>
<dbReference type="OrthoDB" id="10440807at2759"/>
<feature type="compositionally biased region" description="Basic and acidic residues" evidence="1">
    <location>
        <begin position="1"/>
        <end position="11"/>
    </location>
</feature>
<accession>A0A9E7JTE0</accession>
<gene>
    <name evidence="2" type="ORF">MUK42_33175</name>
</gene>
<dbReference type="AlphaFoldDB" id="A0A9E7JTE0"/>
<organism evidence="2 3">
    <name type="scientific">Musa troglodytarum</name>
    <name type="common">fe'i banana</name>
    <dbReference type="NCBI Taxonomy" id="320322"/>
    <lineage>
        <taxon>Eukaryota</taxon>
        <taxon>Viridiplantae</taxon>
        <taxon>Streptophyta</taxon>
        <taxon>Embryophyta</taxon>
        <taxon>Tracheophyta</taxon>
        <taxon>Spermatophyta</taxon>
        <taxon>Magnoliopsida</taxon>
        <taxon>Liliopsida</taxon>
        <taxon>Zingiberales</taxon>
        <taxon>Musaceae</taxon>
        <taxon>Musa</taxon>
    </lineage>
</organism>
<proteinExistence type="predicted"/>
<evidence type="ECO:0000313" key="2">
    <source>
        <dbReference type="EMBL" id="URD91919.1"/>
    </source>
</evidence>
<feature type="compositionally biased region" description="Basic and acidic residues" evidence="1">
    <location>
        <begin position="19"/>
        <end position="28"/>
    </location>
</feature>
<keyword evidence="3" id="KW-1185">Reference proteome</keyword>
<evidence type="ECO:0000256" key="1">
    <source>
        <dbReference type="SAM" id="MobiDB-lite"/>
    </source>
</evidence>
<name>A0A9E7JTE0_9LILI</name>
<evidence type="ECO:0000313" key="3">
    <source>
        <dbReference type="Proteomes" id="UP001055439"/>
    </source>
</evidence>
<sequence length="133" mass="15234">MKPEAEGGESEKVEEEEARPDPALKLRETRGSRVAFDPLHANSFPNPFSSSFLGLRLCDRLLFVPNSSGWESRRRNWFLATRFSVCEGFEVGLPSDIGHIYVLGFWIVTEKVRCLGDERLIWNTRKTVYITGR</sequence>
<reference evidence="2" key="1">
    <citation type="submission" date="2022-05" db="EMBL/GenBank/DDBJ databases">
        <title>The Musa troglodytarum L. genome provides insights into the mechanism of non-climacteric behaviour and enrichment of carotenoids.</title>
        <authorList>
            <person name="Wang J."/>
        </authorList>
    </citation>
    <scope>NUCLEOTIDE SEQUENCE</scope>
    <source>
        <tissue evidence="2">Leaf</tissue>
    </source>
</reference>
<dbReference type="EMBL" id="CP097505">
    <property type="protein sequence ID" value="URD91919.1"/>
    <property type="molecule type" value="Genomic_DNA"/>
</dbReference>
<protein>
    <submittedName>
        <fullName evidence="2">Uncharacterized protein</fullName>
    </submittedName>
</protein>